<reference evidence="1 2" key="1">
    <citation type="submission" date="2016-11" db="EMBL/GenBank/DDBJ databases">
        <authorList>
            <person name="Jaros S."/>
            <person name="Januszkiewicz K."/>
            <person name="Wedrychowicz H."/>
        </authorList>
    </citation>
    <scope>NUCLEOTIDE SEQUENCE [LARGE SCALE GENOMIC DNA]</scope>
    <source>
        <strain evidence="1 2">DSM 46144</strain>
    </source>
</reference>
<evidence type="ECO:0000313" key="1">
    <source>
        <dbReference type="EMBL" id="SHM62179.1"/>
    </source>
</evidence>
<dbReference type="SUPFAM" id="SSF53474">
    <property type="entry name" value="alpha/beta-Hydrolases"/>
    <property type="match status" value="1"/>
</dbReference>
<protein>
    <recommendedName>
        <fullName evidence="3">Alpha/beta hydrolase family protein</fullName>
    </recommendedName>
</protein>
<evidence type="ECO:0000313" key="2">
    <source>
        <dbReference type="Proteomes" id="UP000184440"/>
    </source>
</evidence>
<dbReference type="AlphaFoldDB" id="A0A1M7KA58"/>
<accession>A0A1M7KA58</accession>
<keyword evidence="2" id="KW-1185">Reference proteome</keyword>
<sequence length="152" mass="15432">MSAPENEFTGVGTSSVVRRWVNISTGGHLSGVAWGSGPAEVVLVAPPDGQARDLDDVALALQRPTVVLDLPGTGRSSGPGTTPRRAGRAVAEAIASFAPRAAIWAGAGDAAHEALTAATRFRSPATLLLLDPADSADAVADQLRRALSTPTS</sequence>
<dbReference type="EMBL" id="FRCS01000001">
    <property type="protein sequence ID" value="SHM62179.1"/>
    <property type="molecule type" value="Genomic_DNA"/>
</dbReference>
<dbReference type="Gene3D" id="3.40.50.1820">
    <property type="entry name" value="alpha/beta hydrolase"/>
    <property type="match status" value="1"/>
</dbReference>
<organism evidence="1 2">
    <name type="scientific">Cryptosporangium aurantiacum</name>
    <dbReference type="NCBI Taxonomy" id="134849"/>
    <lineage>
        <taxon>Bacteria</taxon>
        <taxon>Bacillati</taxon>
        <taxon>Actinomycetota</taxon>
        <taxon>Actinomycetes</taxon>
        <taxon>Cryptosporangiales</taxon>
        <taxon>Cryptosporangiaceae</taxon>
        <taxon>Cryptosporangium</taxon>
    </lineage>
</organism>
<name>A0A1M7KA58_9ACTN</name>
<dbReference type="Proteomes" id="UP000184440">
    <property type="component" value="Unassembled WGS sequence"/>
</dbReference>
<evidence type="ECO:0008006" key="3">
    <source>
        <dbReference type="Google" id="ProtNLM"/>
    </source>
</evidence>
<gene>
    <name evidence="1" type="ORF">SAMN05443668_1011056</name>
</gene>
<proteinExistence type="predicted"/>
<dbReference type="InterPro" id="IPR029058">
    <property type="entry name" value="AB_hydrolase_fold"/>
</dbReference>
<dbReference type="OrthoDB" id="495620at2"/>
<dbReference type="STRING" id="134849.SAMN05443668_1011056"/>
<dbReference type="RefSeq" id="WP_073251915.1">
    <property type="nucleotide sequence ID" value="NZ_FRCS01000001.1"/>
</dbReference>